<dbReference type="OrthoDB" id="2312619at2"/>
<dbReference type="Proteomes" id="UP000371977">
    <property type="component" value="Unassembled WGS sequence"/>
</dbReference>
<evidence type="ECO:0008006" key="3">
    <source>
        <dbReference type="Google" id="ProtNLM"/>
    </source>
</evidence>
<evidence type="ECO:0000313" key="1">
    <source>
        <dbReference type="EMBL" id="TYC50724.1"/>
    </source>
</evidence>
<dbReference type="AlphaFoldDB" id="A0A6C2C9U5"/>
<evidence type="ECO:0000313" key="2">
    <source>
        <dbReference type="Proteomes" id="UP000371977"/>
    </source>
</evidence>
<keyword evidence="2" id="KW-1185">Reference proteome</keyword>
<dbReference type="InterPro" id="IPR006450">
    <property type="entry name" value="Phage_HK97_gp6-like"/>
</dbReference>
<dbReference type="EMBL" id="SDGZ01000006">
    <property type="protein sequence ID" value="TYC50724.1"/>
    <property type="molecule type" value="Genomic_DNA"/>
</dbReference>
<reference evidence="1 2" key="1">
    <citation type="submission" date="2019-01" db="EMBL/GenBank/DDBJ databases">
        <title>Weissella sp. nov., a novel lactic acid bacterium isolated from animal feces.</title>
        <authorList>
            <person name="Wang L.-T."/>
        </authorList>
    </citation>
    <scope>NUCLEOTIDE SEQUENCE [LARGE SCALE GENOMIC DNA]</scope>
    <source>
        <strain evidence="1 2">8H-2</strain>
    </source>
</reference>
<dbReference type="NCBIfam" id="TIGR01560">
    <property type="entry name" value="put_DNA_pack"/>
    <property type="match status" value="1"/>
</dbReference>
<protein>
    <recommendedName>
        <fullName evidence="3">Phage gp6-like head-tail connector protein</fullName>
    </recommendedName>
</protein>
<proteinExistence type="predicted"/>
<comment type="caution">
    <text evidence="1">The sequence shown here is derived from an EMBL/GenBank/DDBJ whole genome shotgun (WGS) entry which is preliminary data.</text>
</comment>
<name>A0A6C2C9U5_9LACO</name>
<sequence length="106" mass="11671">MAEGQINVLTAKTLMDELHVDESPEELLTIQSLINDASVIIRGSIRDDLSEEDVLKTAGDLFNRLISALATQMYYDRTLTTGYSAGVQIMLNQLRAKVLGGQDETI</sequence>
<dbReference type="RefSeq" id="WP_148621923.1">
    <property type="nucleotide sequence ID" value="NZ_SDGZ01000006.1"/>
</dbReference>
<gene>
    <name evidence="1" type="ORF">ESZ50_01950</name>
</gene>
<accession>A0A6C2C9U5</accession>
<organism evidence="1 2">
    <name type="scientific">Weissella muntiaci</name>
    <dbReference type="NCBI Taxonomy" id="2508881"/>
    <lineage>
        <taxon>Bacteria</taxon>
        <taxon>Bacillati</taxon>
        <taxon>Bacillota</taxon>
        <taxon>Bacilli</taxon>
        <taxon>Lactobacillales</taxon>
        <taxon>Lactobacillaceae</taxon>
        <taxon>Weissella</taxon>
    </lineage>
</organism>